<evidence type="ECO:0000256" key="6">
    <source>
        <dbReference type="RuleBase" id="RU361262"/>
    </source>
</evidence>
<name>A0ABC9B4K4_9POAL</name>
<keyword evidence="5 6" id="KW-0442">Lipid degradation</keyword>
<gene>
    <name evidence="9" type="ORF">URODEC1_LOCUS60630</name>
</gene>
<feature type="active site" description="Proton acceptor" evidence="5">
    <location>
        <position position="222"/>
    </location>
</feature>
<feature type="short sequence motif" description="GXSXG" evidence="5">
    <location>
        <begin position="70"/>
        <end position="74"/>
    </location>
</feature>
<evidence type="ECO:0000256" key="2">
    <source>
        <dbReference type="ARBA" id="ARBA00022821"/>
    </source>
</evidence>
<dbReference type="PROSITE" id="PS51635">
    <property type="entry name" value="PNPLA"/>
    <property type="match status" value="1"/>
</dbReference>
<evidence type="ECO:0000256" key="5">
    <source>
        <dbReference type="PROSITE-ProRule" id="PRU01161"/>
    </source>
</evidence>
<dbReference type="InterPro" id="IPR002641">
    <property type="entry name" value="PNPLA_dom"/>
</dbReference>
<comment type="domain">
    <text evidence="6">The nitrogen atoms of the two glycine residues in the GGXR motif define the oxyanion hole, and stabilize the oxyanion that forms during the nucleophilic attack by the catalytic serine during substrate cleavage.</text>
</comment>
<evidence type="ECO:0000256" key="4">
    <source>
        <dbReference type="ARBA" id="ARBA00025642"/>
    </source>
</evidence>
<feature type="region of interest" description="Disordered" evidence="7">
    <location>
        <begin position="424"/>
        <end position="447"/>
    </location>
</feature>
<keyword evidence="5 6" id="KW-0378">Hydrolase</keyword>
<dbReference type="PANTHER" id="PTHR32176">
    <property type="entry name" value="XYLOSE ISOMERASE"/>
    <property type="match status" value="1"/>
</dbReference>
<comment type="similarity">
    <text evidence="1 6">Belongs to the patatin family.</text>
</comment>
<feature type="active site" description="Nucleophile" evidence="5">
    <location>
        <position position="72"/>
    </location>
</feature>
<dbReference type="EC" id="3.1.1.-" evidence="6"/>
<dbReference type="InterPro" id="IPR016035">
    <property type="entry name" value="Acyl_Trfase/lysoPLipase"/>
</dbReference>
<dbReference type="EMBL" id="OZ075134">
    <property type="protein sequence ID" value="CAL4991379.1"/>
    <property type="molecule type" value="Genomic_DNA"/>
</dbReference>
<evidence type="ECO:0000259" key="8">
    <source>
        <dbReference type="PROSITE" id="PS51635"/>
    </source>
</evidence>
<dbReference type="Gene3D" id="3.40.1090.10">
    <property type="entry name" value="Cytosolic phospholipase A2 catalytic domain"/>
    <property type="match status" value="1"/>
</dbReference>
<keyword evidence="2" id="KW-0611">Plant defense</keyword>
<comment type="function">
    <text evidence="4">Possesses non-specific lipolytic acyl hydrolase (LAH) activity. Hydrolyzes phospholipids as well as galactolipids. May play a role in disease resistance.</text>
</comment>
<feature type="domain" description="PNPLA" evidence="8">
    <location>
        <begin position="26"/>
        <end position="235"/>
    </location>
</feature>
<comment type="function">
    <text evidence="6">Lipolytic acyl hydrolase (LAH).</text>
</comment>
<keyword evidence="10" id="KW-1185">Reference proteome</keyword>
<dbReference type="GO" id="GO:0006952">
    <property type="term" value="P:defense response"/>
    <property type="evidence" value="ECO:0007669"/>
    <property type="project" value="UniProtKB-KW"/>
</dbReference>
<dbReference type="Proteomes" id="UP001497457">
    <property type="component" value="Chromosome 24b"/>
</dbReference>
<sequence>MEGASSSSGGIAPLPPSKFGKYITVLSIDGGGMRGLIPLVILEFLEKELQKLGGEDERIRISDYFDVIAGTSTGGLIATMLATPKDKEDTIKRPKYTAKDITNYYKDLGPQIFKSSWWGTIKHWIWGPKYGDGKVLHEAIQTEMGELMLSDTVTSIVVPTFDVSLMAPIVFSSFNNDRRPITNQLLSDVCIATTAAPTFFPPWTVKGRRDRDGNPHILNLIDGGMVANNPTMLAIGAVERQIVKENPDFFPVVADSPSSLGNPDVSKSEGFKRYLILSIGTEYNRGHYSLDEIKNKGKAMWAIPAIDMLMCASEFLVNFNVAIFFQSQGDPENYLRIQATDGTFQDKKLPLDAASKDDIRDLQRIGADLLDKTQGRTNEITLRFTSVNEDIKNRDALEDFAQKLSEERQYRIQEQEKYFANKLPEEHENEGANGISINENELGEERL</sequence>
<feature type="short sequence motif" description="DGA/G" evidence="5">
    <location>
        <begin position="222"/>
        <end position="224"/>
    </location>
</feature>
<keyword evidence="3 5" id="KW-0443">Lipid metabolism</keyword>
<dbReference type="AlphaFoldDB" id="A0ABC9B4K4"/>
<dbReference type="PANTHER" id="PTHR32176:SF120">
    <property type="entry name" value="PATATIN"/>
    <property type="match status" value="1"/>
</dbReference>
<dbReference type="Pfam" id="PF01734">
    <property type="entry name" value="Patatin"/>
    <property type="match status" value="1"/>
</dbReference>
<protein>
    <recommendedName>
        <fullName evidence="6">Patatin</fullName>
        <ecNumber evidence="6">3.1.1.-</ecNumber>
    </recommendedName>
</protein>
<dbReference type="SUPFAM" id="SSF52151">
    <property type="entry name" value="FabD/lysophospholipase-like"/>
    <property type="match status" value="1"/>
</dbReference>
<evidence type="ECO:0000313" key="9">
    <source>
        <dbReference type="EMBL" id="CAL4991379.1"/>
    </source>
</evidence>
<dbReference type="GO" id="GO:0016042">
    <property type="term" value="P:lipid catabolic process"/>
    <property type="evidence" value="ECO:0007669"/>
    <property type="project" value="UniProtKB-UniRule"/>
</dbReference>
<evidence type="ECO:0000256" key="3">
    <source>
        <dbReference type="ARBA" id="ARBA00023098"/>
    </source>
</evidence>
<feature type="short sequence motif" description="GXGXXG" evidence="5">
    <location>
        <begin position="30"/>
        <end position="35"/>
    </location>
</feature>
<evidence type="ECO:0000256" key="7">
    <source>
        <dbReference type="SAM" id="MobiDB-lite"/>
    </source>
</evidence>
<proteinExistence type="inferred from homology"/>
<reference evidence="10" key="1">
    <citation type="submission" date="2024-06" db="EMBL/GenBank/DDBJ databases">
        <authorList>
            <person name="Ryan C."/>
        </authorList>
    </citation>
    <scope>NUCLEOTIDE SEQUENCE [LARGE SCALE GENOMIC DNA]</scope>
</reference>
<dbReference type="GO" id="GO:0016787">
    <property type="term" value="F:hydrolase activity"/>
    <property type="evidence" value="ECO:0007669"/>
    <property type="project" value="UniProtKB-UniRule"/>
</dbReference>
<evidence type="ECO:0000313" key="10">
    <source>
        <dbReference type="Proteomes" id="UP001497457"/>
    </source>
</evidence>
<reference evidence="9 10" key="2">
    <citation type="submission" date="2024-10" db="EMBL/GenBank/DDBJ databases">
        <authorList>
            <person name="Ryan C."/>
        </authorList>
    </citation>
    <scope>NUCLEOTIDE SEQUENCE [LARGE SCALE GENOMIC DNA]</scope>
</reference>
<accession>A0ABC9B4K4</accession>
<organism evidence="9 10">
    <name type="scientific">Urochloa decumbens</name>
    <dbReference type="NCBI Taxonomy" id="240449"/>
    <lineage>
        <taxon>Eukaryota</taxon>
        <taxon>Viridiplantae</taxon>
        <taxon>Streptophyta</taxon>
        <taxon>Embryophyta</taxon>
        <taxon>Tracheophyta</taxon>
        <taxon>Spermatophyta</taxon>
        <taxon>Magnoliopsida</taxon>
        <taxon>Liliopsida</taxon>
        <taxon>Poales</taxon>
        <taxon>Poaceae</taxon>
        <taxon>PACMAD clade</taxon>
        <taxon>Panicoideae</taxon>
        <taxon>Panicodae</taxon>
        <taxon>Paniceae</taxon>
        <taxon>Melinidinae</taxon>
        <taxon>Urochloa</taxon>
    </lineage>
</organism>
<evidence type="ECO:0000256" key="1">
    <source>
        <dbReference type="ARBA" id="ARBA00010240"/>
    </source>
</evidence>